<dbReference type="Proteomes" id="UP000054097">
    <property type="component" value="Unassembled WGS sequence"/>
</dbReference>
<organism evidence="3 4">
    <name type="scientific">Serendipita vermifera MAFF 305830</name>
    <dbReference type="NCBI Taxonomy" id="933852"/>
    <lineage>
        <taxon>Eukaryota</taxon>
        <taxon>Fungi</taxon>
        <taxon>Dikarya</taxon>
        <taxon>Basidiomycota</taxon>
        <taxon>Agaricomycotina</taxon>
        <taxon>Agaricomycetes</taxon>
        <taxon>Sebacinales</taxon>
        <taxon>Serendipitaceae</taxon>
        <taxon>Serendipita</taxon>
    </lineage>
</organism>
<dbReference type="AlphaFoldDB" id="A0A0C3BMY2"/>
<dbReference type="SUPFAM" id="SSF56112">
    <property type="entry name" value="Protein kinase-like (PK-like)"/>
    <property type="match status" value="1"/>
</dbReference>
<feature type="domain" description="Protein kinase" evidence="2">
    <location>
        <begin position="273"/>
        <end position="554"/>
    </location>
</feature>
<feature type="compositionally biased region" description="Low complexity" evidence="1">
    <location>
        <begin position="42"/>
        <end position="53"/>
    </location>
</feature>
<dbReference type="PANTHER" id="PTHR44329">
    <property type="entry name" value="SERINE/THREONINE-PROTEIN KINASE TNNI3K-RELATED"/>
    <property type="match status" value="1"/>
</dbReference>
<evidence type="ECO:0000259" key="2">
    <source>
        <dbReference type="PROSITE" id="PS50011"/>
    </source>
</evidence>
<name>A0A0C3BMY2_SERVB</name>
<reference evidence="3 4" key="1">
    <citation type="submission" date="2014-04" db="EMBL/GenBank/DDBJ databases">
        <authorList>
            <consortium name="DOE Joint Genome Institute"/>
            <person name="Kuo A."/>
            <person name="Zuccaro A."/>
            <person name="Kohler A."/>
            <person name="Nagy L.G."/>
            <person name="Floudas D."/>
            <person name="Copeland A."/>
            <person name="Barry K.W."/>
            <person name="Cichocki N."/>
            <person name="Veneault-Fourrey C."/>
            <person name="LaButti K."/>
            <person name="Lindquist E.A."/>
            <person name="Lipzen A."/>
            <person name="Lundell T."/>
            <person name="Morin E."/>
            <person name="Murat C."/>
            <person name="Sun H."/>
            <person name="Tunlid A."/>
            <person name="Henrissat B."/>
            <person name="Grigoriev I.V."/>
            <person name="Hibbett D.S."/>
            <person name="Martin F."/>
            <person name="Nordberg H.P."/>
            <person name="Cantor M.N."/>
            <person name="Hua S.X."/>
        </authorList>
    </citation>
    <scope>NUCLEOTIDE SEQUENCE [LARGE SCALE GENOMIC DNA]</scope>
    <source>
        <strain evidence="3 4">MAFF 305830</strain>
    </source>
</reference>
<dbReference type="InterPro" id="IPR051681">
    <property type="entry name" value="Ser/Thr_Kinases-Pseudokinases"/>
</dbReference>
<dbReference type="STRING" id="933852.A0A0C3BMY2"/>
<evidence type="ECO:0000313" key="4">
    <source>
        <dbReference type="Proteomes" id="UP000054097"/>
    </source>
</evidence>
<evidence type="ECO:0000256" key="1">
    <source>
        <dbReference type="SAM" id="MobiDB-lite"/>
    </source>
</evidence>
<dbReference type="EMBL" id="KN824278">
    <property type="protein sequence ID" value="KIM33464.1"/>
    <property type="molecule type" value="Genomic_DNA"/>
</dbReference>
<evidence type="ECO:0000313" key="3">
    <source>
        <dbReference type="EMBL" id="KIM33464.1"/>
    </source>
</evidence>
<accession>A0A0C3BMY2</accession>
<dbReference type="GO" id="GO:0005524">
    <property type="term" value="F:ATP binding"/>
    <property type="evidence" value="ECO:0007669"/>
    <property type="project" value="InterPro"/>
</dbReference>
<feature type="region of interest" description="Disordered" evidence="1">
    <location>
        <begin position="32"/>
        <end position="119"/>
    </location>
</feature>
<dbReference type="PROSITE" id="PS50011">
    <property type="entry name" value="PROTEIN_KINASE_DOM"/>
    <property type="match status" value="1"/>
</dbReference>
<dbReference type="GO" id="GO:0004674">
    <property type="term" value="F:protein serine/threonine kinase activity"/>
    <property type="evidence" value="ECO:0007669"/>
    <property type="project" value="TreeGrafter"/>
</dbReference>
<feature type="region of interest" description="Disordered" evidence="1">
    <location>
        <begin position="577"/>
        <end position="603"/>
    </location>
</feature>
<dbReference type="PROSITE" id="PS00108">
    <property type="entry name" value="PROTEIN_KINASE_ST"/>
    <property type="match status" value="1"/>
</dbReference>
<sequence>MSEHSPQRAQPNMHLPQIGAINFSKRIIQGILRRPKRDSETSEVSIISSETKSAPGSATSPVETVSIPIAILAEEDRRTASPPQQMKPLPVEEPIPTTITIDRVPSPPRLEGEEEDENEPPLLAPEVIVDPNLPSILNPPVGRRTPVNNGGSFPKALRFELAQAPERSNPNYRRLSAVAPSSQWRVLPFGSLNSGNSPILRTNVPVTTTGTQESEGIFEKPTVQSMDHFLGTRNGFGYPVPFLPASEVAAELRPFTDDNRPASLRNLSGEVRQIGLHATFEGNYSNVFKGIWNGTLVSIKVIRGVGVSQPVLAKIREQREAWWHLQHPNVLSLYGFSDEFGSYGASISPWLKNGSAGTHLRRNPVKPTQRFQLWCDVVEGLAYLHTRNPPVVHGDLKPANVLMDDNGTGILCDFGLVHIVSDEVATGMTTTTNQTGTVRYLACELVNSDDMPDPTMASDIYSLGCLGLEVGFFFYTSSSLKPFLQFLFLRSPFANRRTPAQIFRDIASNVPPAPHIPFAGEPPVPVERYWRMLTQCWNPEPEQRPNATQVRDYLHESKSQLVAILEDDNFVPAPGLILDEPETTPAKGISNAPIYRSPAGTNS</sequence>
<dbReference type="SMART" id="SM00220">
    <property type="entry name" value="S_TKc"/>
    <property type="match status" value="1"/>
</dbReference>
<dbReference type="PANTHER" id="PTHR44329:SF214">
    <property type="entry name" value="PROTEIN KINASE DOMAIN-CONTAINING PROTEIN"/>
    <property type="match status" value="1"/>
</dbReference>
<keyword evidence="4" id="KW-1185">Reference proteome</keyword>
<feature type="compositionally biased region" description="Polar residues" evidence="1">
    <location>
        <begin position="54"/>
        <end position="63"/>
    </location>
</feature>
<dbReference type="OrthoDB" id="4062651at2759"/>
<dbReference type="InterPro" id="IPR008271">
    <property type="entry name" value="Ser/Thr_kinase_AS"/>
</dbReference>
<dbReference type="Gene3D" id="1.10.510.10">
    <property type="entry name" value="Transferase(Phosphotransferase) domain 1"/>
    <property type="match status" value="1"/>
</dbReference>
<dbReference type="Pfam" id="PF00069">
    <property type="entry name" value="Pkinase"/>
    <property type="match status" value="1"/>
</dbReference>
<gene>
    <name evidence="3" type="ORF">M408DRAFT_154742</name>
</gene>
<dbReference type="InterPro" id="IPR000719">
    <property type="entry name" value="Prot_kinase_dom"/>
</dbReference>
<protein>
    <recommendedName>
        <fullName evidence="2">Protein kinase domain-containing protein</fullName>
    </recommendedName>
</protein>
<reference evidence="4" key="2">
    <citation type="submission" date="2015-01" db="EMBL/GenBank/DDBJ databases">
        <title>Evolutionary Origins and Diversification of the Mycorrhizal Mutualists.</title>
        <authorList>
            <consortium name="DOE Joint Genome Institute"/>
            <consortium name="Mycorrhizal Genomics Consortium"/>
            <person name="Kohler A."/>
            <person name="Kuo A."/>
            <person name="Nagy L.G."/>
            <person name="Floudas D."/>
            <person name="Copeland A."/>
            <person name="Barry K.W."/>
            <person name="Cichocki N."/>
            <person name="Veneault-Fourrey C."/>
            <person name="LaButti K."/>
            <person name="Lindquist E.A."/>
            <person name="Lipzen A."/>
            <person name="Lundell T."/>
            <person name="Morin E."/>
            <person name="Murat C."/>
            <person name="Riley R."/>
            <person name="Ohm R."/>
            <person name="Sun H."/>
            <person name="Tunlid A."/>
            <person name="Henrissat B."/>
            <person name="Grigoriev I.V."/>
            <person name="Hibbett D.S."/>
            <person name="Martin F."/>
        </authorList>
    </citation>
    <scope>NUCLEOTIDE SEQUENCE [LARGE SCALE GENOMIC DNA]</scope>
    <source>
        <strain evidence="4">MAFF 305830</strain>
    </source>
</reference>
<dbReference type="HOGENOM" id="CLU_452814_0_0_1"/>
<dbReference type="InterPro" id="IPR011009">
    <property type="entry name" value="Kinase-like_dom_sf"/>
</dbReference>
<proteinExistence type="predicted"/>